<evidence type="ECO:0000256" key="3">
    <source>
        <dbReference type="ARBA" id="ARBA00022989"/>
    </source>
</evidence>
<feature type="transmembrane region" description="Helical" evidence="5">
    <location>
        <begin position="6"/>
        <end position="27"/>
    </location>
</feature>
<dbReference type="Pfam" id="PF03619">
    <property type="entry name" value="Solute_trans_a"/>
    <property type="match status" value="1"/>
</dbReference>
<proteinExistence type="predicted"/>
<keyword evidence="3 5" id="KW-1133">Transmembrane helix</keyword>
<accession>A0A7S2MFI6</accession>
<evidence type="ECO:0000256" key="4">
    <source>
        <dbReference type="ARBA" id="ARBA00023136"/>
    </source>
</evidence>
<name>A0A7S2MFI6_9DINO</name>
<reference evidence="6" key="1">
    <citation type="submission" date="2021-01" db="EMBL/GenBank/DDBJ databases">
        <authorList>
            <person name="Corre E."/>
            <person name="Pelletier E."/>
            <person name="Niang G."/>
            <person name="Scheremetjew M."/>
            <person name="Finn R."/>
            <person name="Kale V."/>
            <person name="Holt S."/>
            <person name="Cochrane G."/>
            <person name="Meng A."/>
            <person name="Brown T."/>
            <person name="Cohen L."/>
        </authorList>
    </citation>
    <scope>NUCLEOTIDE SEQUENCE</scope>
    <source>
        <strain evidence="6">CCMP2222</strain>
    </source>
</reference>
<comment type="subcellular location">
    <subcellularLocation>
        <location evidence="1">Membrane</location>
        <topology evidence="1">Multi-pass membrane protein</topology>
    </subcellularLocation>
</comment>
<evidence type="ECO:0000256" key="2">
    <source>
        <dbReference type="ARBA" id="ARBA00022692"/>
    </source>
</evidence>
<sequence>MLDLGLLMYVGLLGLALWRSVCFYECCGLWLSFLNYTSLLYMILAGSVAYCLTMFYRAAKESITSVAYPEAESLWTIQWLQLFVLAAPAAVIVTILLNWFQTESHIFEIRKRISAVKHDRAVQIIALPAVFGVMALASMVPIFELVTGRLTASELRSPWYDFQHPLLAAVNLPHSFSPLHRNSSSAQPLGWEEAKEIALWRYETCFYVADLFEAWSLYQFGKLMLELIEDNYRQRESVRNPEEGSGAHELLERDLLASHGAVTSLTWLGTTIFIVVCIFQTACSLWPYFGGGKDDSKRQSIMFHFQVAGFVASGSAIYNLIIVERAFHRHLEVCSPLMKFLSVKILVSLSFIQRGLLVLLQTCNEMLPAVMQRLIRWVPLFGDIVNMSDVQLHLFYPALILIECFLLAVMHCWVWRPNEQWYVRQARGTENEPLHLDKDALTVQVQQVAS</sequence>
<keyword evidence="2 5" id="KW-0812">Transmembrane</keyword>
<evidence type="ECO:0000313" key="6">
    <source>
        <dbReference type="EMBL" id="CAD9480806.1"/>
    </source>
</evidence>
<dbReference type="AlphaFoldDB" id="A0A7S2MFI6"/>
<keyword evidence="4 5" id="KW-0472">Membrane</keyword>
<gene>
    <name evidence="6" type="ORF">AAND1436_LOCUS33129</name>
</gene>
<dbReference type="EMBL" id="HBGQ01068927">
    <property type="protein sequence ID" value="CAD9480806.1"/>
    <property type="molecule type" value="Transcribed_RNA"/>
</dbReference>
<feature type="transmembrane region" description="Helical" evidence="5">
    <location>
        <begin position="79"/>
        <end position="100"/>
    </location>
</feature>
<evidence type="ECO:0000256" key="5">
    <source>
        <dbReference type="SAM" id="Phobius"/>
    </source>
</evidence>
<dbReference type="SMART" id="SM01417">
    <property type="entry name" value="Solute_trans_a"/>
    <property type="match status" value="1"/>
</dbReference>
<feature type="transmembrane region" description="Helical" evidence="5">
    <location>
        <begin position="265"/>
        <end position="289"/>
    </location>
</feature>
<dbReference type="GO" id="GO:0016020">
    <property type="term" value="C:membrane"/>
    <property type="evidence" value="ECO:0007669"/>
    <property type="project" value="UniProtKB-SubCell"/>
</dbReference>
<feature type="transmembrane region" description="Helical" evidence="5">
    <location>
        <begin position="394"/>
        <end position="415"/>
    </location>
</feature>
<dbReference type="InterPro" id="IPR005178">
    <property type="entry name" value="Ostalpha/TMEM184C"/>
</dbReference>
<feature type="transmembrane region" description="Helical" evidence="5">
    <location>
        <begin position="301"/>
        <end position="321"/>
    </location>
</feature>
<evidence type="ECO:0000256" key="1">
    <source>
        <dbReference type="ARBA" id="ARBA00004141"/>
    </source>
</evidence>
<organism evidence="6">
    <name type="scientific">Alexandrium andersonii</name>
    <dbReference type="NCBI Taxonomy" id="327968"/>
    <lineage>
        <taxon>Eukaryota</taxon>
        <taxon>Sar</taxon>
        <taxon>Alveolata</taxon>
        <taxon>Dinophyceae</taxon>
        <taxon>Gonyaulacales</taxon>
        <taxon>Pyrocystaceae</taxon>
        <taxon>Alexandrium</taxon>
    </lineage>
</organism>
<dbReference type="PANTHER" id="PTHR23423">
    <property type="entry name" value="ORGANIC SOLUTE TRANSPORTER-RELATED"/>
    <property type="match status" value="1"/>
</dbReference>
<feature type="transmembrane region" description="Helical" evidence="5">
    <location>
        <begin position="121"/>
        <end position="143"/>
    </location>
</feature>
<feature type="transmembrane region" description="Helical" evidence="5">
    <location>
        <begin position="39"/>
        <end position="59"/>
    </location>
</feature>
<protein>
    <submittedName>
        <fullName evidence="6">Uncharacterized protein</fullName>
    </submittedName>
</protein>